<organism evidence="1 2">
    <name type="scientific">Streblomastix strix</name>
    <dbReference type="NCBI Taxonomy" id="222440"/>
    <lineage>
        <taxon>Eukaryota</taxon>
        <taxon>Metamonada</taxon>
        <taxon>Preaxostyla</taxon>
        <taxon>Oxymonadida</taxon>
        <taxon>Streblomastigidae</taxon>
        <taxon>Streblomastix</taxon>
    </lineage>
</organism>
<protein>
    <submittedName>
        <fullName evidence="1">Uncharacterized protein</fullName>
    </submittedName>
</protein>
<name>A0A5J4WIC0_9EUKA</name>
<gene>
    <name evidence="1" type="ORF">EZS28_010393</name>
</gene>
<reference evidence="1 2" key="1">
    <citation type="submission" date="2019-03" db="EMBL/GenBank/DDBJ databases">
        <title>Single cell metagenomics reveals metabolic interactions within the superorganism composed of flagellate Streblomastix strix and complex community of Bacteroidetes bacteria on its surface.</title>
        <authorList>
            <person name="Treitli S.C."/>
            <person name="Kolisko M."/>
            <person name="Husnik F."/>
            <person name="Keeling P."/>
            <person name="Hampl V."/>
        </authorList>
    </citation>
    <scope>NUCLEOTIDE SEQUENCE [LARGE SCALE GENOMIC DNA]</scope>
    <source>
        <strain evidence="1">ST1C</strain>
    </source>
</reference>
<dbReference type="EMBL" id="SNRW01002051">
    <property type="protein sequence ID" value="KAA6394079.1"/>
    <property type="molecule type" value="Genomic_DNA"/>
</dbReference>
<accession>A0A5J4WIC0</accession>
<sequence>MTSFKIRARLQCLGVEEEEGTQIFEKLKVDLIFYPANVNQKEGKLNDVNTIIGSEQIKFDQALKCIFRRSSEMIHMSNQLEQFFLVSPLVVIKNVKEFNKTGTVRAVTVCDLRPIKVYYKYTRHDHLRATGDVRRDWEVSSVRTAADVKGYRSTTNSEEVCQ</sequence>
<dbReference type="AlphaFoldDB" id="A0A5J4WIC0"/>
<evidence type="ECO:0000313" key="2">
    <source>
        <dbReference type="Proteomes" id="UP000324800"/>
    </source>
</evidence>
<dbReference type="Proteomes" id="UP000324800">
    <property type="component" value="Unassembled WGS sequence"/>
</dbReference>
<proteinExistence type="predicted"/>
<evidence type="ECO:0000313" key="1">
    <source>
        <dbReference type="EMBL" id="KAA6394079.1"/>
    </source>
</evidence>
<comment type="caution">
    <text evidence="1">The sequence shown here is derived from an EMBL/GenBank/DDBJ whole genome shotgun (WGS) entry which is preliminary data.</text>
</comment>